<dbReference type="AlphaFoldDB" id="A0A426DPV6"/>
<evidence type="ECO:0000313" key="3">
    <source>
        <dbReference type="Proteomes" id="UP000274920"/>
    </source>
</evidence>
<feature type="domain" description="SGNH hydrolase-type esterase" evidence="1">
    <location>
        <begin position="193"/>
        <end position="381"/>
    </location>
</feature>
<sequence>MKWIPIFTMCQTTQRKIYEQMRSQMGEEQMNDQSAARTVRLILPVSVTGSRLRLCFKNADLQTGEIQRIVIAKCTESGQIAEGTAQTVTFQGESYLTVEGQGRKTSDSLRINVKAGEYLAVSAYSESMNLSVNSIEAMMIQSEPGDLCDVTFQNVDPTPEFMRQRGLYMSPQFPMLSMIEIETEEAEPTVIGCLGDSITQQGYWFYPLLKRICREIPEKAVLLNAGIAGNRLCKDSPENYGTLFGCAGVKRIEEDIFEIPYINTIIFALGINDLMSGESEYDSKPSPSAEEFGRACRQVAERAGKANIHTVAYTLYPAFIDSDTEIGKKREALFHAYNDEIRRAGFDKVIELDPILKDPDGCQRYKEGMSQPDGLHLSDKGGAVLVETLCLEDLEH</sequence>
<name>A0A426DPV6_9FIRM</name>
<gene>
    <name evidence="2" type="ORF">EBB54_28155</name>
</gene>
<dbReference type="SUPFAM" id="SSF52266">
    <property type="entry name" value="SGNH hydrolase"/>
    <property type="match status" value="1"/>
</dbReference>
<reference evidence="2" key="1">
    <citation type="submission" date="2018-10" db="EMBL/GenBank/DDBJ databases">
        <title>Schaedlerella arabinophila gen. nov. sp. nov., isolated from the mouse intestinal tract and comparative analysis with the genome of the closely related altered Schaedler flora strain ASF502.</title>
        <authorList>
            <person name="Miyake S."/>
            <person name="Soh M."/>
            <person name="Seedorf H."/>
        </authorList>
    </citation>
    <scope>NUCLEOTIDE SEQUENCE [LARGE SCALE GENOMIC DNA]</scope>
    <source>
        <strain evidence="2">DSM 106076</strain>
    </source>
</reference>
<organism evidence="2 3">
    <name type="scientific">Schaedlerella arabinosiphila</name>
    <dbReference type="NCBI Taxonomy" id="2044587"/>
    <lineage>
        <taxon>Bacteria</taxon>
        <taxon>Bacillati</taxon>
        <taxon>Bacillota</taxon>
        <taxon>Clostridia</taxon>
        <taxon>Lachnospirales</taxon>
        <taxon>Lachnospiraceae</taxon>
        <taxon>Schaedlerella</taxon>
    </lineage>
</organism>
<evidence type="ECO:0000313" key="2">
    <source>
        <dbReference type="EMBL" id="RRK34780.1"/>
    </source>
</evidence>
<comment type="caution">
    <text evidence="2">The sequence shown here is derived from an EMBL/GenBank/DDBJ whole genome shotgun (WGS) entry which is preliminary data.</text>
</comment>
<dbReference type="Gene3D" id="3.40.50.1110">
    <property type="entry name" value="SGNH hydrolase"/>
    <property type="match status" value="1"/>
</dbReference>
<dbReference type="InterPro" id="IPR053140">
    <property type="entry name" value="GDSL_Rv0518-like"/>
</dbReference>
<keyword evidence="3" id="KW-1185">Reference proteome</keyword>
<protein>
    <recommendedName>
        <fullName evidence="1">SGNH hydrolase-type esterase domain-containing protein</fullName>
    </recommendedName>
</protein>
<dbReference type="PANTHER" id="PTHR43784">
    <property type="entry name" value="GDSL-LIKE LIPASE/ACYLHYDROLASE, PUTATIVE (AFU_ORTHOLOGUE AFUA_2G00820)-RELATED"/>
    <property type="match status" value="1"/>
</dbReference>
<proteinExistence type="predicted"/>
<dbReference type="RefSeq" id="WP_125129918.1">
    <property type="nucleotide sequence ID" value="NZ_RHJS01000002.1"/>
</dbReference>
<dbReference type="EMBL" id="RHJS01000002">
    <property type="protein sequence ID" value="RRK34780.1"/>
    <property type="molecule type" value="Genomic_DNA"/>
</dbReference>
<evidence type="ECO:0000259" key="1">
    <source>
        <dbReference type="Pfam" id="PF13472"/>
    </source>
</evidence>
<accession>A0A426DPV6</accession>
<dbReference type="Proteomes" id="UP000274920">
    <property type="component" value="Unassembled WGS sequence"/>
</dbReference>
<dbReference type="InterPro" id="IPR036514">
    <property type="entry name" value="SGNH_hydro_sf"/>
</dbReference>
<dbReference type="InterPro" id="IPR013830">
    <property type="entry name" value="SGNH_hydro"/>
</dbReference>
<dbReference type="PANTHER" id="PTHR43784:SF2">
    <property type="entry name" value="GDSL-LIKE LIPASE_ACYLHYDROLASE, PUTATIVE (AFU_ORTHOLOGUE AFUA_2G00820)-RELATED"/>
    <property type="match status" value="1"/>
</dbReference>
<dbReference type="Pfam" id="PF13472">
    <property type="entry name" value="Lipase_GDSL_2"/>
    <property type="match status" value="1"/>
</dbReference>